<evidence type="ECO:0000313" key="4">
    <source>
        <dbReference type="Proteomes" id="UP001321700"/>
    </source>
</evidence>
<dbReference type="Proteomes" id="UP001321700">
    <property type="component" value="Unassembled WGS sequence"/>
</dbReference>
<keyword evidence="1" id="KW-0812">Transmembrane</keyword>
<name>A0ABU3KPP0_9BURK</name>
<evidence type="ECO:0000259" key="2">
    <source>
        <dbReference type="SMART" id="SM00014"/>
    </source>
</evidence>
<feature type="transmembrane region" description="Helical" evidence="1">
    <location>
        <begin position="136"/>
        <end position="154"/>
    </location>
</feature>
<dbReference type="SUPFAM" id="SSF48317">
    <property type="entry name" value="Acid phosphatase/Vanadium-dependent haloperoxidase"/>
    <property type="match status" value="1"/>
</dbReference>
<accession>A0ABU3KPP0</accession>
<organism evidence="3 4">
    <name type="scientific">Rhodoferax potami</name>
    <dbReference type="NCBI Taxonomy" id="3068338"/>
    <lineage>
        <taxon>Bacteria</taxon>
        <taxon>Pseudomonadati</taxon>
        <taxon>Pseudomonadota</taxon>
        <taxon>Betaproteobacteria</taxon>
        <taxon>Burkholderiales</taxon>
        <taxon>Comamonadaceae</taxon>
        <taxon>Rhodoferax</taxon>
    </lineage>
</organism>
<dbReference type="Gene3D" id="1.20.144.10">
    <property type="entry name" value="Phosphatidic acid phosphatase type 2/haloperoxidase"/>
    <property type="match status" value="1"/>
</dbReference>
<dbReference type="RefSeq" id="WP_313874904.1">
    <property type="nucleotide sequence ID" value="NZ_JAVBIK010000001.1"/>
</dbReference>
<dbReference type="EMBL" id="JAVBIK010000001">
    <property type="protein sequence ID" value="MDT7519209.1"/>
    <property type="molecule type" value="Genomic_DNA"/>
</dbReference>
<feature type="transmembrane region" description="Helical" evidence="1">
    <location>
        <begin position="50"/>
        <end position="70"/>
    </location>
</feature>
<keyword evidence="1" id="KW-0472">Membrane</keyword>
<dbReference type="InterPro" id="IPR000326">
    <property type="entry name" value="PAP2/HPO"/>
</dbReference>
<protein>
    <submittedName>
        <fullName evidence="3">Phosphatase PAP2 family protein</fullName>
    </submittedName>
</protein>
<feature type="transmembrane region" description="Helical" evidence="1">
    <location>
        <begin position="20"/>
        <end position="38"/>
    </location>
</feature>
<comment type="caution">
    <text evidence="3">The sequence shown here is derived from an EMBL/GenBank/DDBJ whole genome shotgun (WGS) entry which is preliminary data.</text>
</comment>
<sequence>MSEALSNTPIAPVWWTVTHFGSSSLLLPAFVLVAFGLWRSGAQAAARHYVVAMTAAVALTVTSKCLFYGWGIGIAAIDFTGVSGHGLLAAAILPLLLRGLPGRWGRELGAPLGAALALLVGVSRVVVGAHSVSEVVAAWLLGLAVSVPVVRRLGQVPLRHPASRWAPCLLVLALNTSTATYLPTHAMEVRIALWLSGKVQPFRRHQLHQAAPAPATLAPAVPAGAH</sequence>
<evidence type="ECO:0000313" key="3">
    <source>
        <dbReference type="EMBL" id="MDT7519209.1"/>
    </source>
</evidence>
<dbReference type="SMART" id="SM00014">
    <property type="entry name" value="acidPPc"/>
    <property type="match status" value="1"/>
</dbReference>
<evidence type="ECO:0000256" key="1">
    <source>
        <dbReference type="SAM" id="Phobius"/>
    </source>
</evidence>
<dbReference type="Pfam" id="PF01569">
    <property type="entry name" value="PAP2"/>
    <property type="match status" value="1"/>
</dbReference>
<keyword evidence="4" id="KW-1185">Reference proteome</keyword>
<feature type="transmembrane region" description="Helical" evidence="1">
    <location>
        <begin position="109"/>
        <end position="130"/>
    </location>
</feature>
<dbReference type="InterPro" id="IPR036938">
    <property type="entry name" value="PAP2/HPO_sf"/>
</dbReference>
<proteinExistence type="predicted"/>
<feature type="domain" description="Phosphatidic acid phosphatase type 2/haloperoxidase" evidence="2">
    <location>
        <begin position="20"/>
        <end position="150"/>
    </location>
</feature>
<reference evidence="3 4" key="1">
    <citation type="submission" date="2023-08" db="EMBL/GenBank/DDBJ databases">
        <title>Rhodoferax potami sp. nov. and Rhodoferax mekongensis sp. nov., isolated from the Mekong River in Thailand.</title>
        <authorList>
            <person name="Kitikhun S."/>
            <person name="Charoenyingcharoen P."/>
            <person name="Siriarchawattana P."/>
            <person name="Likhitrattanapisal S."/>
            <person name="Nilsakha T."/>
            <person name="Chanpet A."/>
            <person name="Rattanawaree P."/>
            <person name="Ingsriswang S."/>
        </authorList>
    </citation>
    <scope>NUCLEOTIDE SEQUENCE [LARGE SCALE GENOMIC DNA]</scope>
    <source>
        <strain evidence="3 4">TBRC 17660</strain>
    </source>
</reference>
<gene>
    <name evidence="3" type="ORF">RAE19_10875</name>
</gene>
<feature type="transmembrane region" description="Helical" evidence="1">
    <location>
        <begin position="76"/>
        <end position="97"/>
    </location>
</feature>
<keyword evidence="1" id="KW-1133">Transmembrane helix</keyword>